<dbReference type="InterPro" id="IPR050469">
    <property type="entry name" value="Diguanylate_Cyclase"/>
</dbReference>
<dbReference type="GO" id="GO:0052621">
    <property type="term" value="F:diguanylate cyclase activity"/>
    <property type="evidence" value="ECO:0007669"/>
    <property type="project" value="UniProtKB-EC"/>
</dbReference>
<dbReference type="PANTHER" id="PTHR45138">
    <property type="entry name" value="REGULATORY COMPONENTS OF SENSORY TRANSDUCTION SYSTEM"/>
    <property type="match status" value="1"/>
</dbReference>
<dbReference type="InterPro" id="IPR011990">
    <property type="entry name" value="TPR-like_helical_dom_sf"/>
</dbReference>
<dbReference type="EC" id="2.7.7.65" evidence="1"/>
<dbReference type="SUPFAM" id="SSF48452">
    <property type="entry name" value="TPR-like"/>
    <property type="match status" value="1"/>
</dbReference>
<dbReference type="InterPro" id="IPR043128">
    <property type="entry name" value="Rev_trsase/Diguanyl_cyclase"/>
</dbReference>
<feature type="repeat" description="TPR" evidence="3">
    <location>
        <begin position="533"/>
        <end position="566"/>
    </location>
</feature>
<proteinExistence type="predicted"/>
<gene>
    <name evidence="5" type="ORF">SAMN02910344_01352</name>
</gene>
<sequence>MSLYLRRALEQAYLQNLKNREIQTIAVSHNNQAEIRNDFNILCEKKGISNPIRIQLTPEDYFAPLSPILYLINELLFRHNIELTQVSRLLKLGKYESNMLNSMLQNHFDIKEYYMPSDLEYIKLRIRKHIQTLLHHLLSGPDPIPVCICNLQYAGPSSIKFLIDILKTNTGDSTYIYSIREQSLNEMQKKAIKLREDQRRRRSLNIFSAYNNEDDDEQELLNTPNCILLLGFNSENLLNATTPAKWLEMEGEIERFFALIRPSDPDYRGNSTDNQWPKLKYQAKPILTFEDAVERCGILFNYLCYDEVIEIANSLIQEIRFSKDKKFKNEELIYHLLGRARLYKHEYEDALIAFDLMYEKAQYNNNTDDACNSYIELAYTHIFRSDFESVLHFAEMAAHLGEISMNMRLVVISNFCLFVAYDRAGIKYGYHNICTLIDNLEKYDLIKEEVYVLRNIFAQVSFDPQNLNMNIALEMCNKAITLANRAGIKHEIAAANHCKGVVLFNLGRYPDALHAYRLSEDQYYQIEVPVELTHVYNSIGFVLNETEDYPKAHEYYMKALRNSINLNDYSEITITIYNISQLYMLSGLFKEALSTLDILQEILSILKTTRLPFHNIHHIYLSKALVYTYLDKINLAEQMLRRSANISNDIPLIGSELFLYNLIQTIVHVKNKQKQQALDLFAQIRNFQKLGTLTPKENILFYMTALKIFSEYKDYESRFKYLKEGYSYAIKNQLFNSQKLIINCWKLNFKPYEGYSVIEVPMNELNQIIQLVRQEHKVNTLWKQVHEMRLISMLHNFSLSVDSYNQLAAETLRLLSSHFNINGGMIYFVSQENRTSSLIQEFNSSKIQPNFSFKKIEKFINSHITKEFTELTDITIGPDKVHRVMIFPLVDRTEVFGQMLLFSFDKALRSNYEEEHDSITMISQQLSSQLTMILQRNELIKVSTTDMLTGLYNRMEFNRIITKLIADLPADRNISLGFIDLDNFKYYNDNLGHEIGDKLLVWFADLLNSLKGPNDIVCRWGGDEFLFLMKDCDADEAEQRMTVVLNSLKKKLGYKKEIEEFLHTTVNNLPERYYLSCSIGVMDSNSLPKPFTESDLLTSADAALYEVKRTGKGKVLNFRNMTHEADGMIMESNR</sequence>
<dbReference type="SMART" id="SM00267">
    <property type="entry name" value="GGDEF"/>
    <property type="match status" value="1"/>
</dbReference>
<feature type="domain" description="GGDEF" evidence="4">
    <location>
        <begin position="972"/>
        <end position="1120"/>
    </location>
</feature>
<dbReference type="PROSITE" id="PS50887">
    <property type="entry name" value="GGDEF"/>
    <property type="match status" value="1"/>
</dbReference>
<evidence type="ECO:0000256" key="3">
    <source>
        <dbReference type="PROSITE-ProRule" id="PRU00339"/>
    </source>
</evidence>
<dbReference type="Pfam" id="PF00990">
    <property type="entry name" value="GGDEF"/>
    <property type="match status" value="1"/>
</dbReference>
<dbReference type="Gene3D" id="1.25.40.10">
    <property type="entry name" value="Tetratricopeptide repeat domain"/>
    <property type="match status" value="1"/>
</dbReference>
<dbReference type="InterPro" id="IPR019734">
    <property type="entry name" value="TPR_rpt"/>
</dbReference>
<dbReference type="SUPFAM" id="SSF55073">
    <property type="entry name" value="Nucleotide cyclase"/>
    <property type="match status" value="1"/>
</dbReference>
<comment type="catalytic activity">
    <reaction evidence="2">
        <text>2 GTP = 3',3'-c-di-GMP + 2 diphosphate</text>
        <dbReference type="Rhea" id="RHEA:24898"/>
        <dbReference type="ChEBI" id="CHEBI:33019"/>
        <dbReference type="ChEBI" id="CHEBI:37565"/>
        <dbReference type="ChEBI" id="CHEBI:58805"/>
        <dbReference type="EC" id="2.7.7.65"/>
    </reaction>
</comment>
<dbReference type="OrthoDB" id="9813903at2"/>
<dbReference type="AlphaFoldDB" id="A0A662ZHJ9"/>
<dbReference type="CDD" id="cd01949">
    <property type="entry name" value="GGDEF"/>
    <property type="match status" value="1"/>
</dbReference>
<accession>A0A662ZHJ9</accession>
<dbReference type="NCBIfam" id="TIGR00254">
    <property type="entry name" value="GGDEF"/>
    <property type="match status" value="1"/>
</dbReference>
<dbReference type="RefSeq" id="WP_093142227.1">
    <property type="nucleotide sequence ID" value="NZ_FOXF01000022.1"/>
</dbReference>
<name>A0A662ZHJ9_9GAMM</name>
<dbReference type="InterPro" id="IPR029787">
    <property type="entry name" value="Nucleotide_cyclase"/>
</dbReference>
<keyword evidence="3" id="KW-0802">TPR repeat</keyword>
<dbReference type="Proteomes" id="UP000243745">
    <property type="component" value="Unassembled WGS sequence"/>
</dbReference>
<organism evidence="5 6">
    <name type="scientific">Ruminobacter amylophilus</name>
    <dbReference type="NCBI Taxonomy" id="867"/>
    <lineage>
        <taxon>Bacteria</taxon>
        <taxon>Pseudomonadati</taxon>
        <taxon>Pseudomonadota</taxon>
        <taxon>Gammaproteobacteria</taxon>
        <taxon>Aeromonadales</taxon>
        <taxon>Succinivibrionaceae</taxon>
        <taxon>Ruminobacter</taxon>
    </lineage>
</organism>
<evidence type="ECO:0000259" key="4">
    <source>
        <dbReference type="PROSITE" id="PS50887"/>
    </source>
</evidence>
<dbReference type="PANTHER" id="PTHR45138:SF9">
    <property type="entry name" value="DIGUANYLATE CYCLASE DGCM-RELATED"/>
    <property type="match status" value="1"/>
</dbReference>
<dbReference type="InterPro" id="IPR000160">
    <property type="entry name" value="GGDEF_dom"/>
</dbReference>
<dbReference type="Gene3D" id="3.30.70.270">
    <property type="match status" value="1"/>
</dbReference>
<protein>
    <recommendedName>
        <fullName evidence="1">diguanylate cyclase</fullName>
        <ecNumber evidence="1">2.7.7.65</ecNumber>
    </recommendedName>
</protein>
<keyword evidence="6" id="KW-1185">Reference proteome</keyword>
<evidence type="ECO:0000313" key="6">
    <source>
        <dbReference type="Proteomes" id="UP000243745"/>
    </source>
</evidence>
<dbReference type="SMART" id="SM00028">
    <property type="entry name" value="TPR"/>
    <property type="match status" value="4"/>
</dbReference>
<reference evidence="5 6" key="1">
    <citation type="submission" date="2016-10" db="EMBL/GenBank/DDBJ databases">
        <authorList>
            <person name="Varghese N."/>
            <person name="Submissions S."/>
        </authorList>
    </citation>
    <scope>NUCLEOTIDE SEQUENCE [LARGE SCALE GENOMIC DNA]</scope>
    <source>
        <strain evidence="5 6">DSM 1361</strain>
    </source>
</reference>
<dbReference type="PROSITE" id="PS50005">
    <property type="entry name" value="TPR"/>
    <property type="match status" value="1"/>
</dbReference>
<evidence type="ECO:0000313" key="5">
    <source>
        <dbReference type="EMBL" id="SFP42437.1"/>
    </source>
</evidence>
<evidence type="ECO:0000256" key="2">
    <source>
        <dbReference type="ARBA" id="ARBA00034247"/>
    </source>
</evidence>
<evidence type="ECO:0000256" key="1">
    <source>
        <dbReference type="ARBA" id="ARBA00012528"/>
    </source>
</evidence>
<dbReference type="EMBL" id="FOXF01000022">
    <property type="protein sequence ID" value="SFP42437.1"/>
    <property type="molecule type" value="Genomic_DNA"/>
</dbReference>